<evidence type="ECO:0000313" key="2">
    <source>
        <dbReference type="Proteomes" id="UP000232164"/>
    </source>
</evidence>
<dbReference type="EMBL" id="PIQN01000017">
    <property type="protein sequence ID" value="PKA41437.1"/>
    <property type="molecule type" value="Genomic_DNA"/>
</dbReference>
<dbReference type="STRING" id="1041146.GCA_000427985_06996"/>
<gene>
    <name evidence="1" type="ORF">CWR43_21670</name>
</gene>
<protein>
    <submittedName>
        <fullName evidence="1">Uncharacterized protein</fullName>
    </submittedName>
</protein>
<evidence type="ECO:0000313" key="1">
    <source>
        <dbReference type="EMBL" id="PKA41437.1"/>
    </source>
</evidence>
<name>A0A2N0D5R0_RHISU</name>
<comment type="caution">
    <text evidence="1">The sequence shown here is derived from an EMBL/GenBank/DDBJ whole genome shotgun (WGS) entry which is preliminary data.</text>
</comment>
<reference evidence="1 2" key="1">
    <citation type="submission" date="2017-11" db="EMBL/GenBank/DDBJ databases">
        <authorList>
            <person name="Han C.G."/>
        </authorList>
    </citation>
    <scope>NUCLEOTIDE SEQUENCE [LARGE SCALE GENOMIC DNA]</scope>
    <source>
        <strain evidence="1 2">HCNT1</strain>
    </source>
</reference>
<proteinExistence type="predicted"/>
<dbReference type="Proteomes" id="UP000232164">
    <property type="component" value="Unassembled WGS sequence"/>
</dbReference>
<dbReference type="RefSeq" id="WP_027510141.1">
    <property type="nucleotide sequence ID" value="NZ_PIQN01000017.1"/>
</dbReference>
<accession>A0A2N0D5R0</accession>
<organism evidence="1 2">
    <name type="scientific">Rhizobium sullae</name>
    <name type="common">Rhizobium hedysari</name>
    <dbReference type="NCBI Taxonomy" id="50338"/>
    <lineage>
        <taxon>Bacteria</taxon>
        <taxon>Pseudomonadati</taxon>
        <taxon>Pseudomonadota</taxon>
        <taxon>Alphaproteobacteria</taxon>
        <taxon>Hyphomicrobiales</taxon>
        <taxon>Rhizobiaceae</taxon>
        <taxon>Rhizobium/Agrobacterium group</taxon>
        <taxon>Rhizobium</taxon>
    </lineage>
</organism>
<dbReference type="AlphaFoldDB" id="A0A2N0D5R0"/>
<reference evidence="1 2" key="2">
    <citation type="submission" date="2017-12" db="EMBL/GenBank/DDBJ databases">
        <title>Genome sequence of Rhizobium sullae HCNT1 isolated from Sulla coronaria nodules and featuring peculiar denitrification phenotypes.</title>
        <authorList>
            <person name="De Diego-Diaz B."/>
            <person name="Treu L."/>
            <person name="Campanaro S."/>
            <person name="Da Silva Duarte V."/>
            <person name="Basaglia M."/>
            <person name="Favaro L."/>
            <person name="Casella S."/>
            <person name="Squartini A."/>
        </authorList>
    </citation>
    <scope>NUCLEOTIDE SEQUENCE [LARGE SCALE GENOMIC DNA]</scope>
    <source>
        <strain evidence="1 2">HCNT1</strain>
    </source>
</reference>
<sequence length="135" mass="14425">MLSECIGRRRSLDRQSGVWLYIAPREGWRAFFLEAGKFRILQAGLWSDLSPPAPSSLPLLGLNATADTTNRLAVAGPASLFSQEGQGHQIKVNKASAGDTASLLAFGRAQHASGDWLSILRTGTAHTSSVPGRPK</sequence>